<evidence type="ECO:0000313" key="2">
    <source>
        <dbReference type="Proteomes" id="UP000516230"/>
    </source>
</evidence>
<keyword evidence="2" id="KW-1185">Reference proteome</keyword>
<evidence type="ECO:0000313" key="1">
    <source>
        <dbReference type="EMBL" id="QNP67078.1"/>
    </source>
</evidence>
<dbReference type="AlphaFoldDB" id="A0A7H0I2R2"/>
<organism evidence="1 2">
    <name type="scientific">Streptomyces genisteinicus</name>
    <dbReference type="NCBI Taxonomy" id="2768068"/>
    <lineage>
        <taxon>Bacteria</taxon>
        <taxon>Bacillati</taxon>
        <taxon>Actinomycetota</taxon>
        <taxon>Actinomycetes</taxon>
        <taxon>Kitasatosporales</taxon>
        <taxon>Streptomycetaceae</taxon>
        <taxon>Streptomyces</taxon>
    </lineage>
</organism>
<proteinExistence type="predicted"/>
<dbReference type="KEGG" id="sgj:IAG43_32080"/>
<dbReference type="RefSeq" id="WP_187744131.1">
    <property type="nucleotide sequence ID" value="NZ_CP060825.1"/>
</dbReference>
<reference evidence="1 2" key="1">
    <citation type="submission" date="2020-08" db="EMBL/GenBank/DDBJ databases">
        <title>A novel species.</title>
        <authorList>
            <person name="Gao J."/>
        </authorList>
    </citation>
    <scope>NUCLEOTIDE SEQUENCE [LARGE SCALE GENOMIC DNA]</scope>
    <source>
        <strain evidence="1 2">CRPJ-33</strain>
    </source>
</reference>
<sequence>MGRAEVEVTPRIASIADFRGSFRAAEGQRVGAFEVYWKGCRRPGDEVGGNHYAAEIGNTHLIGGDQSQHAKRKVPAPPPACRVIPHVGGA</sequence>
<name>A0A7H0I2R2_9ACTN</name>
<dbReference type="EMBL" id="CP060825">
    <property type="protein sequence ID" value="QNP67078.1"/>
    <property type="molecule type" value="Genomic_DNA"/>
</dbReference>
<dbReference type="Proteomes" id="UP000516230">
    <property type="component" value="Chromosome"/>
</dbReference>
<accession>A0A7H0I2R2</accession>
<gene>
    <name evidence="1" type="ORF">IAG43_32080</name>
</gene>
<protein>
    <submittedName>
        <fullName evidence="1">Uncharacterized protein</fullName>
    </submittedName>
</protein>